<keyword evidence="11" id="KW-1185">Reference proteome</keyword>
<sequence length="652" mass="70452">MQETEQAIAELGNEPPLIADGRSGPPDRREVSARWLSGTFLTGITSSVLMGVALFAALDGRQQLATPPEIAEIVGLASAADAGEQAKTDRLVPLRQIARAKDKRRMEVSMVTKVGDRDVIHAMPFVQVKMNLAAGHTTTRPYPPFDPMKVFGDDSSDDPGPSLAAGQIYGAKVENEMTLKTINFPIETAAFDETSDLSADEVEKVVREAGAGLDEGAVQVAALHYVDPQRFGDQLSQSMAGSYGVKIVPENVSVAPRAEAESDDAPSFAEEIIPFTKDTDIAGALADSGYTGDDAVNMAEAIGKLLNTTALKAGSVLRVGLEIHGDAARIVRTGVYDRTRHIVTIALDDRGQYVPAQEPDPNPELLTAFDDSPPQTVRGSLPNVYDGIYRAAYSYGMSKKMTQQVVRLLASDVDFQSRLNPSDRLEVLFSQPDGDDGASDDSELLYVSASIGGMTRNLYRFQMQDGTFDYFDEEGRSAEQFLLRNPLPAGKFRSGFGARRHPILGYVRMHTGVDWAAPVGTPIIAAGNGVIEKAGWAGGYGKQIMIRHANGYETSYNHQSAFAKGIAPGVRVRQGQVIGYLGQTGLATGPHLHYELIVNGTKVDPMRVRLPTGRVLKGDDLTAFKRERERIDELLKQQDSDQLKVASAKVEG</sequence>
<evidence type="ECO:0000256" key="3">
    <source>
        <dbReference type="ARBA" id="ARBA00022723"/>
    </source>
</evidence>
<dbReference type="PANTHER" id="PTHR21666">
    <property type="entry name" value="PEPTIDASE-RELATED"/>
    <property type="match status" value="1"/>
</dbReference>
<dbReference type="EMBL" id="SSNY01000013">
    <property type="protein sequence ID" value="THF55078.1"/>
    <property type="molecule type" value="Genomic_DNA"/>
</dbReference>
<evidence type="ECO:0000256" key="1">
    <source>
        <dbReference type="ARBA" id="ARBA00001947"/>
    </source>
</evidence>
<dbReference type="PANTHER" id="PTHR21666:SF288">
    <property type="entry name" value="CELL DIVISION PROTEIN YTFB"/>
    <property type="match status" value="1"/>
</dbReference>
<feature type="region of interest" description="Disordered" evidence="7">
    <location>
        <begin position="1"/>
        <end position="27"/>
    </location>
</feature>
<keyword evidence="2" id="KW-0645">Protease</keyword>
<comment type="cofactor">
    <cofactor evidence="1">
        <name>Zn(2+)</name>
        <dbReference type="ChEBI" id="CHEBI:29105"/>
    </cofactor>
</comment>
<evidence type="ECO:0000259" key="9">
    <source>
        <dbReference type="Pfam" id="PF01551"/>
    </source>
</evidence>
<keyword evidence="3" id="KW-0479">Metal-binding</keyword>
<proteinExistence type="predicted"/>
<evidence type="ECO:0000256" key="8">
    <source>
        <dbReference type="SAM" id="Phobius"/>
    </source>
</evidence>
<keyword evidence="4" id="KW-0378">Hydrolase</keyword>
<dbReference type="RefSeq" id="WP_136359850.1">
    <property type="nucleotide sequence ID" value="NZ_SSNY01000013.1"/>
</dbReference>
<dbReference type="Proteomes" id="UP000306441">
    <property type="component" value="Unassembled WGS sequence"/>
</dbReference>
<evidence type="ECO:0000256" key="6">
    <source>
        <dbReference type="ARBA" id="ARBA00023049"/>
    </source>
</evidence>
<evidence type="ECO:0000313" key="10">
    <source>
        <dbReference type="EMBL" id="THF55078.1"/>
    </source>
</evidence>
<dbReference type="Pfam" id="PF01551">
    <property type="entry name" value="Peptidase_M23"/>
    <property type="match status" value="1"/>
</dbReference>
<reference evidence="10 11" key="1">
    <citation type="submission" date="2019-04" db="EMBL/GenBank/DDBJ databases">
        <title>Mesorhizobium composti sp. nov., isolated from compost.</title>
        <authorList>
            <person name="Lin S.-Y."/>
            <person name="Hameed A."/>
            <person name="Hsieh Y.-T."/>
            <person name="Young C.-C."/>
        </authorList>
    </citation>
    <scope>NUCLEOTIDE SEQUENCE [LARGE SCALE GENOMIC DNA]</scope>
    <source>
        <strain evidence="10 11">CC-YTH430</strain>
    </source>
</reference>
<organism evidence="10 11">
    <name type="scientific">Ollibium composti</name>
    <dbReference type="NCBI Taxonomy" id="2675109"/>
    <lineage>
        <taxon>Bacteria</taxon>
        <taxon>Pseudomonadati</taxon>
        <taxon>Pseudomonadota</taxon>
        <taxon>Alphaproteobacteria</taxon>
        <taxon>Hyphomicrobiales</taxon>
        <taxon>Phyllobacteriaceae</taxon>
        <taxon>Ollibium</taxon>
    </lineage>
</organism>
<comment type="caution">
    <text evidence="10">The sequence shown here is derived from an EMBL/GenBank/DDBJ whole genome shotgun (WGS) entry which is preliminary data.</text>
</comment>
<dbReference type="InterPro" id="IPR050570">
    <property type="entry name" value="Cell_wall_metabolism_enzyme"/>
</dbReference>
<dbReference type="InterPro" id="IPR011055">
    <property type="entry name" value="Dup_hybrid_motif"/>
</dbReference>
<gene>
    <name evidence="10" type="ORF">E6C48_19455</name>
</gene>
<dbReference type="Gene3D" id="3.10.450.350">
    <property type="match status" value="1"/>
</dbReference>
<keyword evidence="8" id="KW-1133">Transmembrane helix</keyword>
<dbReference type="CDD" id="cd12797">
    <property type="entry name" value="M23_peptidase"/>
    <property type="match status" value="1"/>
</dbReference>
<name>A0ABY2Q2D0_9HYPH</name>
<dbReference type="SUPFAM" id="SSF51261">
    <property type="entry name" value="Duplicated hybrid motif"/>
    <property type="match status" value="1"/>
</dbReference>
<evidence type="ECO:0000256" key="2">
    <source>
        <dbReference type="ARBA" id="ARBA00022670"/>
    </source>
</evidence>
<protein>
    <submittedName>
        <fullName evidence="10">M23 family metallopeptidase</fullName>
    </submittedName>
</protein>
<evidence type="ECO:0000256" key="4">
    <source>
        <dbReference type="ARBA" id="ARBA00022801"/>
    </source>
</evidence>
<evidence type="ECO:0000256" key="5">
    <source>
        <dbReference type="ARBA" id="ARBA00022833"/>
    </source>
</evidence>
<evidence type="ECO:0000256" key="7">
    <source>
        <dbReference type="SAM" id="MobiDB-lite"/>
    </source>
</evidence>
<keyword evidence="8" id="KW-0812">Transmembrane</keyword>
<dbReference type="InterPro" id="IPR016047">
    <property type="entry name" value="M23ase_b-sheet_dom"/>
</dbReference>
<feature type="transmembrane region" description="Helical" evidence="8">
    <location>
        <begin position="35"/>
        <end position="58"/>
    </location>
</feature>
<keyword evidence="5" id="KW-0862">Zinc</keyword>
<keyword evidence="6" id="KW-0482">Metalloprotease</keyword>
<evidence type="ECO:0000313" key="11">
    <source>
        <dbReference type="Proteomes" id="UP000306441"/>
    </source>
</evidence>
<keyword evidence="8" id="KW-0472">Membrane</keyword>
<feature type="domain" description="M23ase beta-sheet core" evidence="9">
    <location>
        <begin position="508"/>
        <end position="605"/>
    </location>
</feature>
<accession>A0ABY2Q2D0</accession>
<dbReference type="Gene3D" id="2.70.70.10">
    <property type="entry name" value="Glucose Permease (Domain IIA)"/>
    <property type="match status" value="1"/>
</dbReference>